<keyword evidence="4" id="KW-1185">Reference proteome</keyword>
<feature type="domain" description="Putative Flagellin Flp1-like" evidence="2">
    <location>
        <begin position="10"/>
        <end position="57"/>
    </location>
</feature>
<feature type="transmembrane region" description="Helical" evidence="1">
    <location>
        <begin position="21"/>
        <end position="41"/>
    </location>
</feature>
<dbReference type="EMBL" id="CP027059">
    <property type="protein sequence ID" value="UQZ81623.1"/>
    <property type="molecule type" value="Genomic_DNA"/>
</dbReference>
<gene>
    <name evidence="3" type="ORF">SK3146_00779</name>
</gene>
<evidence type="ECO:0000313" key="4">
    <source>
        <dbReference type="Proteomes" id="UP001057134"/>
    </source>
</evidence>
<keyword evidence="1" id="KW-1133">Transmembrane helix</keyword>
<dbReference type="Pfam" id="PF16982">
    <property type="entry name" value="Flp1_like"/>
    <property type="match status" value="1"/>
</dbReference>
<evidence type="ECO:0000256" key="1">
    <source>
        <dbReference type="SAM" id="Phobius"/>
    </source>
</evidence>
<name>A0ABY4RHJ9_9BACL</name>
<proteinExistence type="predicted"/>
<dbReference type="RefSeq" id="WP_249863851.1">
    <property type="nucleotide sequence ID" value="NZ_CP027059.1"/>
</dbReference>
<protein>
    <recommendedName>
        <fullName evidence="2">Putative Flagellin Flp1-like domain-containing protein</fullName>
    </recommendedName>
</protein>
<reference evidence="3" key="1">
    <citation type="submission" date="2018-02" db="EMBL/GenBank/DDBJ databases">
        <authorList>
            <person name="Kim S.-K."/>
            <person name="Jung H.-I."/>
            <person name="Lee S.-W."/>
        </authorList>
    </citation>
    <scope>NUCLEOTIDE SEQUENCE</scope>
    <source>
        <strain evidence="3">SK3146</strain>
    </source>
</reference>
<keyword evidence="1" id="KW-0812">Transmembrane</keyword>
<sequence length="73" mass="8301">MDMMKNGFRRFWQEEDGLGTLEILLILAVLVIIAIAFRRWIMQWVKGLFDSANTEITNQTGTINSDAGNISPK</sequence>
<accession>A0ABY4RHJ9</accession>
<evidence type="ECO:0000313" key="3">
    <source>
        <dbReference type="EMBL" id="UQZ81623.1"/>
    </source>
</evidence>
<evidence type="ECO:0000259" key="2">
    <source>
        <dbReference type="Pfam" id="PF16982"/>
    </source>
</evidence>
<dbReference type="InterPro" id="IPR031564">
    <property type="entry name" value="Flp1-like"/>
</dbReference>
<organism evidence="3 4">
    <name type="scientific">Paenibacillus konkukensis</name>
    <dbReference type="NCBI Taxonomy" id="2020716"/>
    <lineage>
        <taxon>Bacteria</taxon>
        <taxon>Bacillati</taxon>
        <taxon>Bacillota</taxon>
        <taxon>Bacilli</taxon>
        <taxon>Bacillales</taxon>
        <taxon>Paenibacillaceae</taxon>
        <taxon>Paenibacillus</taxon>
    </lineage>
</organism>
<dbReference type="Proteomes" id="UP001057134">
    <property type="component" value="Chromosome"/>
</dbReference>
<reference evidence="3" key="2">
    <citation type="journal article" date="2021" name="J Anim Sci Technol">
        <title>Complete genome sequence of Paenibacillus konkukensis sp. nov. SK3146 as a potential probiotic strain.</title>
        <authorList>
            <person name="Jung H.I."/>
            <person name="Park S."/>
            <person name="Niu K.M."/>
            <person name="Lee S.W."/>
            <person name="Kothari D."/>
            <person name="Yi K.J."/>
            <person name="Kim S.K."/>
        </authorList>
    </citation>
    <scope>NUCLEOTIDE SEQUENCE</scope>
    <source>
        <strain evidence="3">SK3146</strain>
    </source>
</reference>
<keyword evidence="1" id="KW-0472">Membrane</keyword>